<dbReference type="AlphaFoldDB" id="A0A5C3KEW6"/>
<dbReference type="Proteomes" id="UP000307440">
    <property type="component" value="Unassembled WGS sequence"/>
</dbReference>
<protein>
    <submittedName>
        <fullName evidence="1">Uncharacterized protein</fullName>
    </submittedName>
</protein>
<evidence type="ECO:0000313" key="2">
    <source>
        <dbReference type="Proteomes" id="UP000307440"/>
    </source>
</evidence>
<dbReference type="EMBL" id="ML210392">
    <property type="protein sequence ID" value="TFK18570.1"/>
    <property type="molecule type" value="Genomic_DNA"/>
</dbReference>
<evidence type="ECO:0000313" key="1">
    <source>
        <dbReference type="EMBL" id="TFK18570.1"/>
    </source>
</evidence>
<reference evidence="1 2" key="1">
    <citation type="journal article" date="2019" name="Nat. Ecol. Evol.">
        <title>Megaphylogeny resolves global patterns of mushroom evolution.</title>
        <authorList>
            <person name="Varga T."/>
            <person name="Krizsan K."/>
            <person name="Foldi C."/>
            <person name="Dima B."/>
            <person name="Sanchez-Garcia M."/>
            <person name="Sanchez-Ramirez S."/>
            <person name="Szollosi G.J."/>
            <person name="Szarkandi J.G."/>
            <person name="Papp V."/>
            <person name="Albert L."/>
            <person name="Andreopoulos W."/>
            <person name="Angelini C."/>
            <person name="Antonin V."/>
            <person name="Barry K.W."/>
            <person name="Bougher N.L."/>
            <person name="Buchanan P."/>
            <person name="Buyck B."/>
            <person name="Bense V."/>
            <person name="Catcheside P."/>
            <person name="Chovatia M."/>
            <person name="Cooper J."/>
            <person name="Damon W."/>
            <person name="Desjardin D."/>
            <person name="Finy P."/>
            <person name="Geml J."/>
            <person name="Haridas S."/>
            <person name="Hughes K."/>
            <person name="Justo A."/>
            <person name="Karasinski D."/>
            <person name="Kautmanova I."/>
            <person name="Kiss B."/>
            <person name="Kocsube S."/>
            <person name="Kotiranta H."/>
            <person name="LaButti K.M."/>
            <person name="Lechner B.E."/>
            <person name="Liimatainen K."/>
            <person name="Lipzen A."/>
            <person name="Lukacs Z."/>
            <person name="Mihaltcheva S."/>
            <person name="Morgado L.N."/>
            <person name="Niskanen T."/>
            <person name="Noordeloos M.E."/>
            <person name="Ohm R.A."/>
            <person name="Ortiz-Santana B."/>
            <person name="Ovrebo C."/>
            <person name="Racz N."/>
            <person name="Riley R."/>
            <person name="Savchenko A."/>
            <person name="Shiryaev A."/>
            <person name="Soop K."/>
            <person name="Spirin V."/>
            <person name="Szebenyi C."/>
            <person name="Tomsovsky M."/>
            <person name="Tulloss R.E."/>
            <person name="Uehling J."/>
            <person name="Grigoriev I.V."/>
            <person name="Vagvolgyi C."/>
            <person name="Papp T."/>
            <person name="Martin F.M."/>
            <person name="Miettinen O."/>
            <person name="Hibbett D.S."/>
            <person name="Nagy L.G."/>
        </authorList>
    </citation>
    <scope>NUCLEOTIDE SEQUENCE [LARGE SCALE GENOMIC DNA]</scope>
    <source>
        <strain evidence="1 2">CBS 121175</strain>
    </source>
</reference>
<gene>
    <name evidence="1" type="ORF">FA15DRAFT_709759</name>
</gene>
<name>A0A5C3KEW6_COPMA</name>
<keyword evidence="2" id="KW-1185">Reference proteome</keyword>
<proteinExistence type="predicted"/>
<organism evidence="1 2">
    <name type="scientific">Coprinopsis marcescibilis</name>
    <name type="common">Agaric fungus</name>
    <name type="synonym">Psathyrella marcescibilis</name>
    <dbReference type="NCBI Taxonomy" id="230819"/>
    <lineage>
        <taxon>Eukaryota</taxon>
        <taxon>Fungi</taxon>
        <taxon>Dikarya</taxon>
        <taxon>Basidiomycota</taxon>
        <taxon>Agaricomycotina</taxon>
        <taxon>Agaricomycetes</taxon>
        <taxon>Agaricomycetidae</taxon>
        <taxon>Agaricales</taxon>
        <taxon>Agaricineae</taxon>
        <taxon>Psathyrellaceae</taxon>
        <taxon>Coprinopsis</taxon>
    </lineage>
</organism>
<dbReference type="OrthoDB" id="3060280at2759"/>
<sequence length="358" mass="39481">MSKRNMKTKQRSRRVAFKPGWVQLPTPRNVLAEQSGATGINDLPVELLFLIVEELGNDRDAISSILRTGRDLSEVAAYHRYSNLVVGGVKAKRCFAMLASGSALSVLYCAMVNNLQVVGIDEEDPYTTIVAFVSVLKKLRNLESMSIELNSSYHETLVGYLGRRGVLRKKGSPFEAIQAMAMDKNPFSVLSLPSLHRLALGGRVTLLSIASWRNLRVLVLGSSLDYEDLSKLMDSAKTEQFGRSIAELELTLSMKVAVAYAVPLLVEVFPALEILALQQRSIGLKLPPKISSKGASKEAISAHIREQLKEWRMVIHKRDFVCAVFDASVILADLLVDFPASIGSVKDQQAFENAIVHQ</sequence>
<accession>A0A5C3KEW6</accession>